<dbReference type="RefSeq" id="YP_002321419.1">
    <property type="nucleotide sequence ID" value="NC_011588.1"/>
</dbReference>
<dbReference type="EMBL" id="EU747721">
    <property type="protein sequence ID" value="ACH96238.1"/>
    <property type="molecule type" value="Genomic_DNA"/>
</dbReference>
<dbReference type="EMBL" id="MN623374">
    <property type="protein sequence ID" value="QHG11340.1"/>
    <property type="molecule type" value="Genomic_DNA"/>
</dbReference>
<evidence type="ECO:0000256" key="1">
    <source>
        <dbReference type="SAM" id="MobiDB-lite"/>
    </source>
</evidence>
<evidence type="ECO:0000313" key="3">
    <source>
        <dbReference type="EMBL" id="QHG11340.1"/>
    </source>
</evidence>
<protein>
    <submittedName>
        <fullName evidence="3">DNA helicase 2</fullName>
    </submittedName>
    <submittedName>
        <fullName evidence="2 5">Dnahel 2</fullName>
    </submittedName>
</protein>
<reference evidence="4" key="3">
    <citation type="submission" date="2020-03" db="EMBL/GenBank/DDBJ databases">
        <title>Whole genome sequence of Oryctes rhinoceros Nudivirus isolated in Riau Province, Indonesia.</title>
        <authorList>
            <person name="Kurnia Y.W."/>
            <person name="Tanjung Z.A."/>
            <person name="Utomo C."/>
            <person name="Naim M."/>
            <person name="Situmorang E.C."/>
            <person name="Liwang T."/>
        </authorList>
    </citation>
    <scope>NUCLEOTIDE SEQUENCE</scope>
    <source>
        <strain evidence="4">LiboV</strain>
    </source>
</reference>
<evidence type="ECO:0000313" key="4">
    <source>
        <dbReference type="EMBL" id="QKE59571.1"/>
    </source>
</evidence>
<proteinExistence type="predicted"/>
<keyword evidence="3" id="KW-0347">Helicase</keyword>
<dbReference type="Gene3D" id="3.40.50.300">
    <property type="entry name" value="P-loop containing nucleotide triphosphate hydrolases"/>
    <property type="match status" value="1"/>
</dbReference>
<evidence type="ECO:0000313" key="5">
    <source>
        <dbReference type="EMBL" id="UBO76518.1"/>
    </source>
</evidence>
<keyword evidence="3" id="KW-0067">ATP-binding</keyword>
<sequence>MLAPTTTFPFSSLLGSSKVVFKSESVKLPDDLPIPSEDVVRSVRKTDATSSDERGIEKKNVGVRTSRIQFVPIGMRNLSETFSIEDGELYDKDEHELELQRYKVESLNADQRKIWDYVSANPTNIIMIQAGPGCGKSYTLKTIAYNMRGVKFDTIIYKHDLLASFKYNSRRYTVAKFIMKTLRMTFFEYKAFDKLLSSKITAYEFMLLIVSMLKKATLPNLKGGIVLLDEYTIISKPLLLVVLMLLEHYKIGAIVCGDRNQLQNIFNSRHATLSSHKLAASFASERFTLHKNERCSDAVYNDIIAYISQFSSNRKLDGFAYALIAAIFLRQLIEPPNYNQVHLAGTHQELSDLAHKLVCQNCYPTDFYTIDQSRLRDKDFVVRAKASLQPTKALIDYQTRIEENQPARVDKFLPYIPLVVGARYYVFKHSEYCQGVLEAVQPDDTVRLKLDNGATIVVGRNTNDEVIFDQHREFLLNRESGRIYAYPIYPANFMSIHKCQGCTITENLDLMLNNTQYQGLYVALSRVTNPNQISRVTIPDQISYIISTIINFPQHAENRPITVDDLKRGLENYVFYNVNSDMTPFLTMISDFILSDDVQLKRSIREQIITLAKNYPQSLVSQAKTETDTNSNLLTMSLVIKYRDVFVALACLDEIDRNVWVHEYILANSELSCLLPQDFQPNSQDINRFEVRELNELIKMADLNNTYTMETSTLKYIETKCHNTIRMSLDDRKKHEKFVISARDEYTFSECTEFCAKVYKKLTRGEKISESWLIDELNYMLTMCQNSTTSQPEKVNADPEGPKRAKMASMMSMVKRPRKS</sequence>
<dbReference type="EMBL" id="MZ727584">
    <property type="protein sequence ID" value="UBO76518.1"/>
    <property type="molecule type" value="Genomic_DNA"/>
</dbReference>
<dbReference type="EMBL" id="MT150137">
    <property type="protein sequence ID" value="QKE59571.1"/>
    <property type="molecule type" value="Genomic_DNA"/>
</dbReference>
<dbReference type="KEGG" id="vg:7047288"/>
<accession>A0A6B9QR21</accession>
<keyword evidence="3" id="KW-0547">Nucleotide-binding</keyword>
<reference evidence="5" key="4">
    <citation type="submission" date="2021-08" db="EMBL/GenBank/DDBJ databases">
        <title>Whole genome sequence of Oryctes rhinoceros Nudivirus detected in Riau Province, Indonesia.</title>
        <authorList>
            <person name="Kurnia Y.W."/>
            <person name="Tanjung Z.A."/>
            <person name="Utomo C."/>
            <person name="Naim M."/>
            <person name="Situmorang E.C."/>
            <person name="Liwang T."/>
        </authorList>
    </citation>
    <scope>NUCLEOTIDE SEQUENCE</scope>
    <source>
        <strain evidence="5">LiboV</strain>
    </source>
</reference>
<dbReference type="OrthoDB" id="4001at10239"/>
<organism evidence="3">
    <name type="scientific">Oryctes rhinoceros nudivirus</name>
    <dbReference type="NCBI Taxonomy" id="92521"/>
    <lineage>
        <taxon>Viruses</taxon>
        <taxon>Viruses incertae sedis</taxon>
        <taxon>Naldaviricetes</taxon>
        <taxon>Lefavirales</taxon>
        <taxon>Nudiviridae</taxon>
        <taxon>Alphanudivirus</taxon>
        <taxon>Alphanudivirus oryrhinocerotis</taxon>
    </lineage>
</organism>
<name>A0A6B9QR21_9VIRU</name>
<dbReference type="SUPFAM" id="SSF52540">
    <property type="entry name" value="P-loop containing nucleoside triphosphate hydrolases"/>
    <property type="match status" value="2"/>
</dbReference>
<gene>
    <name evidence="3" type="ORF">SI_OrNV_gp108</name>
</gene>
<evidence type="ECO:0000313" key="6">
    <source>
        <dbReference type="Proteomes" id="UP000011785"/>
    </source>
</evidence>
<reference evidence="2 6" key="1">
    <citation type="journal article" date="2008" name="J. Virol. Methods">
        <title>Sequencing of the large dsDNA genome of Oryctes rhinoceros nudivirus using multiple displacement amplification of nanogram amounts of virus DNA.</title>
        <authorList>
            <person name="Wang Y."/>
            <person name="Kleespies R.G."/>
            <person name="Ramle M.B."/>
            <person name="Jehle J.A."/>
        </authorList>
    </citation>
    <scope>NUCLEOTIDE SEQUENCE [LARGE SCALE GENOMIC DNA]</scope>
    <source>
        <strain evidence="6">Isolate Oryctes rhinoceros/Malaysia/Ma07/2007</strain>
        <strain evidence="2">Ma07</strain>
    </source>
</reference>
<keyword evidence="3" id="KW-0378">Hydrolase</keyword>
<dbReference type="Proteomes" id="UP000011785">
    <property type="component" value="Segment"/>
</dbReference>
<dbReference type="GO" id="GO:0004386">
    <property type="term" value="F:helicase activity"/>
    <property type="evidence" value="ECO:0007669"/>
    <property type="project" value="UniProtKB-KW"/>
</dbReference>
<reference evidence="3" key="2">
    <citation type="journal article" date="2020" name="J. ISSAAS">
        <title>Complete genome sequence of Oryctes rhinoceros Nudivirus isolated from Coconut Rhinoceros Beetle in the Solomon Islands.</title>
        <authorList>
            <person name="Etebari K."/>
            <person name="Filipovic I."/>
            <person name="Rasic G."/>
            <person name="Devine G.J."/>
            <person name="Tsatsia H."/>
            <person name="Furlong M.J."/>
        </authorList>
    </citation>
    <scope>NUCLEOTIDE SEQUENCE</scope>
    <source>
        <strain evidence="3">Solomon Islands</strain>
    </source>
</reference>
<accession>B7SVC9</accession>
<evidence type="ECO:0000313" key="2">
    <source>
        <dbReference type="EMBL" id="ACH96238.1"/>
    </source>
</evidence>
<keyword evidence="6" id="KW-1185">Reference proteome</keyword>
<feature type="region of interest" description="Disordered" evidence="1">
    <location>
        <begin position="788"/>
        <end position="820"/>
    </location>
</feature>
<dbReference type="Pfam" id="PF13604">
    <property type="entry name" value="AAA_30"/>
    <property type="match status" value="1"/>
</dbReference>
<dbReference type="InterPro" id="IPR027417">
    <property type="entry name" value="P-loop_NTPase"/>
</dbReference>